<evidence type="ECO:0000256" key="4">
    <source>
        <dbReference type="ARBA" id="ARBA00022692"/>
    </source>
</evidence>
<feature type="transmembrane region" description="Helical" evidence="7">
    <location>
        <begin position="277"/>
        <end position="298"/>
    </location>
</feature>
<feature type="transmembrane region" description="Helical" evidence="7">
    <location>
        <begin position="339"/>
        <end position="361"/>
    </location>
</feature>
<dbReference type="PROSITE" id="PS50850">
    <property type="entry name" value="MFS"/>
    <property type="match status" value="1"/>
</dbReference>
<dbReference type="SUPFAM" id="SSF103473">
    <property type="entry name" value="MFS general substrate transporter"/>
    <property type="match status" value="1"/>
</dbReference>
<evidence type="ECO:0000256" key="2">
    <source>
        <dbReference type="ARBA" id="ARBA00022448"/>
    </source>
</evidence>
<dbReference type="InterPro" id="IPR020846">
    <property type="entry name" value="MFS_dom"/>
</dbReference>
<dbReference type="RefSeq" id="WP_337697660.1">
    <property type="nucleotide sequence ID" value="NZ_JBBEGN010000018.1"/>
</dbReference>
<dbReference type="InterPro" id="IPR011701">
    <property type="entry name" value="MFS"/>
</dbReference>
<comment type="caution">
    <text evidence="9">The sequence shown here is derived from an EMBL/GenBank/DDBJ whole genome shotgun (WGS) entry which is preliminary data.</text>
</comment>
<evidence type="ECO:0000256" key="1">
    <source>
        <dbReference type="ARBA" id="ARBA00004651"/>
    </source>
</evidence>
<keyword evidence="3" id="KW-1003">Cell membrane</keyword>
<keyword evidence="10" id="KW-1185">Reference proteome</keyword>
<evidence type="ECO:0000256" key="6">
    <source>
        <dbReference type="ARBA" id="ARBA00023136"/>
    </source>
</evidence>
<keyword evidence="4 7" id="KW-0812">Transmembrane</keyword>
<evidence type="ECO:0000256" key="3">
    <source>
        <dbReference type="ARBA" id="ARBA00022475"/>
    </source>
</evidence>
<feature type="transmembrane region" description="Helical" evidence="7">
    <location>
        <begin position="76"/>
        <end position="94"/>
    </location>
</feature>
<feature type="transmembrane region" description="Helical" evidence="7">
    <location>
        <begin position="106"/>
        <end position="125"/>
    </location>
</feature>
<dbReference type="PANTHER" id="PTHR23517">
    <property type="entry name" value="RESISTANCE PROTEIN MDTM, PUTATIVE-RELATED-RELATED"/>
    <property type="match status" value="1"/>
</dbReference>
<gene>
    <name evidence="9" type="ORF">WCD74_25225</name>
</gene>
<feature type="transmembrane region" description="Helical" evidence="7">
    <location>
        <begin position="132"/>
        <end position="156"/>
    </location>
</feature>
<keyword evidence="5 7" id="KW-1133">Transmembrane helix</keyword>
<dbReference type="InterPro" id="IPR050171">
    <property type="entry name" value="MFS_Transporters"/>
</dbReference>
<keyword evidence="6 7" id="KW-0472">Membrane</keyword>
<feature type="transmembrane region" description="Helical" evidence="7">
    <location>
        <begin position="162"/>
        <end position="187"/>
    </location>
</feature>
<evidence type="ECO:0000256" key="5">
    <source>
        <dbReference type="ARBA" id="ARBA00022989"/>
    </source>
</evidence>
<protein>
    <submittedName>
        <fullName evidence="9">MFS transporter</fullName>
    </submittedName>
</protein>
<feature type="transmembrane region" description="Helical" evidence="7">
    <location>
        <begin position="248"/>
        <end position="270"/>
    </location>
</feature>
<proteinExistence type="predicted"/>
<accession>A0ABU8MUZ7</accession>
<evidence type="ECO:0000313" key="9">
    <source>
        <dbReference type="EMBL" id="MEJ2871091.1"/>
    </source>
</evidence>
<dbReference type="InterPro" id="IPR036259">
    <property type="entry name" value="MFS_trans_sf"/>
</dbReference>
<feature type="transmembrane region" description="Helical" evidence="7">
    <location>
        <begin position="208"/>
        <end position="228"/>
    </location>
</feature>
<feature type="transmembrane region" description="Helical" evidence="7">
    <location>
        <begin position="367"/>
        <end position="390"/>
    </location>
</feature>
<sequence>MTRPARSGVTFTVASVALLVTCAAAGVPAPLYVVYAQTYGVSTVALTGAFAIYIVPLMVALLCCGSLSDHLGRRRVAVPAVLVGALACGVLATVDSAAPLIAGRAVQGLSVGLALSALGALVVDLEPAPRRGLAGAVTSGAPPGGIALGALASGAAVQVAPAAAPVVSFVVVAALLVAAAVAVALLPETVERGPGALRSLRPLVRVPTTVRPVFGAVCLLVAATYVLGGFTQALAPALAVTVLGRQDLFSGALAVAVYHLAGPAAGLAASRLRATHALGVGSVVLAVGTTGYVGAIALGSFAAYLAAAVVAGAGFGVAFAGAMRVLLDRSPAGAHAGTLAAVYLFCYLAAAVASLLAGVAVEAWGLAPVASALCGVVVVMVVAGGTGSVLRARARPA</sequence>
<feature type="transmembrane region" description="Helical" evidence="7">
    <location>
        <begin position="304"/>
        <end position="327"/>
    </location>
</feature>
<dbReference type="Pfam" id="PF07690">
    <property type="entry name" value="MFS_1"/>
    <property type="match status" value="1"/>
</dbReference>
<feature type="domain" description="Major facilitator superfamily (MFS) profile" evidence="8">
    <location>
        <begin position="10"/>
        <end position="395"/>
    </location>
</feature>
<evidence type="ECO:0000259" key="8">
    <source>
        <dbReference type="PROSITE" id="PS50850"/>
    </source>
</evidence>
<dbReference type="Gene3D" id="1.20.1250.20">
    <property type="entry name" value="MFS general substrate transporter like domains"/>
    <property type="match status" value="1"/>
</dbReference>
<name>A0ABU8MUZ7_9PSEU</name>
<comment type="subcellular location">
    <subcellularLocation>
        <location evidence="1">Cell membrane</location>
        <topology evidence="1">Multi-pass membrane protein</topology>
    </subcellularLocation>
</comment>
<evidence type="ECO:0000256" key="7">
    <source>
        <dbReference type="SAM" id="Phobius"/>
    </source>
</evidence>
<dbReference type="EMBL" id="JBBEGN010000018">
    <property type="protein sequence ID" value="MEJ2871091.1"/>
    <property type="molecule type" value="Genomic_DNA"/>
</dbReference>
<organism evidence="9 10">
    <name type="scientific">Actinomycetospora aurantiaca</name>
    <dbReference type="NCBI Taxonomy" id="3129233"/>
    <lineage>
        <taxon>Bacteria</taxon>
        <taxon>Bacillati</taxon>
        <taxon>Actinomycetota</taxon>
        <taxon>Actinomycetes</taxon>
        <taxon>Pseudonocardiales</taxon>
        <taxon>Pseudonocardiaceae</taxon>
        <taxon>Actinomycetospora</taxon>
    </lineage>
</organism>
<dbReference type="PANTHER" id="PTHR23517:SF13">
    <property type="entry name" value="MAJOR FACILITATOR SUPERFAMILY MFS_1"/>
    <property type="match status" value="1"/>
</dbReference>
<evidence type="ECO:0000313" key="10">
    <source>
        <dbReference type="Proteomes" id="UP001385809"/>
    </source>
</evidence>
<reference evidence="9 10" key="1">
    <citation type="submission" date="2024-03" db="EMBL/GenBank/DDBJ databases">
        <title>Actinomycetospora sp. OC33-EN08, a novel actinomycete isolated from wild orchid (Aerides multiflora).</title>
        <authorList>
            <person name="Suriyachadkun C."/>
        </authorList>
    </citation>
    <scope>NUCLEOTIDE SEQUENCE [LARGE SCALE GENOMIC DNA]</scope>
    <source>
        <strain evidence="9 10">OC33-EN08</strain>
    </source>
</reference>
<dbReference type="Proteomes" id="UP001385809">
    <property type="component" value="Unassembled WGS sequence"/>
</dbReference>
<feature type="transmembrane region" description="Helical" evidence="7">
    <location>
        <begin position="40"/>
        <end position="64"/>
    </location>
</feature>
<keyword evidence="2" id="KW-0813">Transport</keyword>